<reference evidence="2" key="2">
    <citation type="submission" date="2016-05" db="EMBL/GenBank/DDBJ databases">
        <title>Comparative analysis highlights variable genome content of wheat rusts and divergence of the mating loci.</title>
        <authorList>
            <person name="Cuomo C.A."/>
            <person name="Bakkeren G."/>
            <person name="Szabo L."/>
            <person name="Khalil H."/>
            <person name="Joly D."/>
            <person name="Goldberg J."/>
            <person name="Young S."/>
            <person name="Zeng Q."/>
            <person name="Fellers J."/>
        </authorList>
    </citation>
    <scope>NUCLEOTIDE SEQUENCE [LARGE SCALE GENOMIC DNA]</scope>
    <source>
        <strain evidence="2">1-1 BBBD Race 1</strain>
    </source>
</reference>
<keyword evidence="1" id="KW-0472">Membrane</keyword>
<dbReference type="STRING" id="630390.A0A0C4EVF7"/>
<keyword evidence="4" id="KW-1185">Reference proteome</keyword>
<evidence type="ECO:0000256" key="1">
    <source>
        <dbReference type="SAM" id="Phobius"/>
    </source>
</evidence>
<evidence type="ECO:0000313" key="4">
    <source>
        <dbReference type="Proteomes" id="UP000005240"/>
    </source>
</evidence>
<feature type="transmembrane region" description="Helical" evidence="1">
    <location>
        <begin position="217"/>
        <end position="239"/>
    </location>
</feature>
<dbReference type="EnsemblFungi" id="PTTG_04790-t43_1">
    <property type="protein sequence ID" value="PTTG_04790-t43_1-p1"/>
    <property type="gene ID" value="PTTG_04790"/>
</dbReference>
<organism evidence="2">
    <name type="scientific">Puccinia triticina (isolate 1-1 / race 1 (BBBD))</name>
    <name type="common">Brown leaf rust fungus</name>
    <dbReference type="NCBI Taxonomy" id="630390"/>
    <lineage>
        <taxon>Eukaryota</taxon>
        <taxon>Fungi</taxon>
        <taxon>Dikarya</taxon>
        <taxon>Basidiomycota</taxon>
        <taxon>Pucciniomycotina</taxon>
        <taxon>Pucciniomycetes</taxon>
        <taxon>Pucciniales</taxon>
        <taxon>Pucciniaceae</taxon>
        <taxon>Puccinia</taxon>
    </lineage>
</organism>
<dbReference type="Proteomes" id="UP000005240">
    <property type="component" value="Unassembled WGS sequence"/>
</dbReference>
<gene>
    <name evidence="2" type="ORF">PTTG_04790</name>
</gene>
<evidence type="ECO:0008006" key="5">
    <source>
        <dbReference type="Google" id="ProtNLM"/>
    </source>
</evidence>
<evidence type="ECO:0000313" key="2">
    <source>
        <dbReference type="EMBL" id="OAV86924.1"/>
    </source>
</evidence>
<protein>
    <recommendedName>
        <fullName evidence="5">Ferric oxidoreductase domain-containing protein</fullName>
    </recommendedName>
</protein>
<keyword evidence="1" id="KW-1133">Transmembrane helix</keyword>
<dbReference type="PANTHER" id="PTHR33927:SF1">
    <property type="entry name" value="TRANSMEMBRANE PROTEIN"/>
    <property type="match status" value="1"/>
</dbReference>
<name>A0A0C4EVF7_PUCT1</name>
<accession>A0A0C4EVF7</accession>
<reference evidence="2" key="1">
    <citation type="submission" date="2009-11" db="EMBL/GenBank/DDBJ databases">
        <authorList>
            <consortium name="The Broad Institute Genome Sequencing Platform"/>
            <person name="Ward D."/>
            <person name="Feldgarden M."/>
            <person name="Earl A."/>
            <person name="Young S.K."/>
            <person name="Zeng Q."/>
            <person name="Koehrsen M."/>
            <person name="Alvarado L."/>
            <person name="Berlin A."/>
            <person name="Bochicchio J."/>
            <person name="Borenstein D."/>
            <person name="Chapman S.B."/>
            <person name="Chen Z."/>
            <person name="Engels R."/>
            <person name="Freedman E."/>
            <person name="Gellesch M."/>
            <person name="Goldberg J."/>
            <person name="Griggs A."/>
            <person name="Gujja S."/>
            <person name="Heilman E."/>
            <person name="Heiman D."/>
            <person name="Hepburn T."/>
            <person name="Howarth C."/>
            <person name="Jen D."/>
            <person name="Larson L."/>
            <person name="Lewis B."/>
            <person name="Mehta T."/>
            <person name="Park D."/>
            <person name="Pearson M."/>
            <person name="Roberts A."/>
            <person name="Saif S."/>
            <person name="Shea T."/>
            <person name="Shenoy N."/>
            <person name="Sisk P."/>
            <person name="Stolte C."/>
            <person name="Sykes S."/>
            <person name="Thomson T."/>
            <person name="Walk T."/>
            <person name="White J."/>
            <person name="Yandava C."/>
            <person name="Izard J."/>
            <person name="Baranova O.V."/>
            <person name="Blanton J.M."/>
            <person name="Tanner A.C."/>
            <person name="Dewhirst F.E."/>
            <person name="Haas B."/>
            <person name="Nusbaum C."/>
            <person name="Birren B."/>
        </authorList>
    </citation>
    <scope>NUCLEOTIDE SEQUENCE [LARGE SCALE GENOMIC DNA]</scope>
    <source>
        <strain evidence="2">1-1 BBBD Race 1</strain>
    </source>
</reference>
<dbReference type="OrthoDB" id="3142841at2759"/>
<dbReference type="InterPro" id="IPR052979">
    <property type="entry name" value="Adenylate-forming_domain"/>
</dbReference>
<feature type="transmembrane region" description="Helical" evidence="1">
    <location>
        <begin position="139"/>
        <end position="158"/>
    </location>
</feature>
<sequence>MDASDLAVEAADCDEPSCTLLPNPSPSDLDPIATIFDHGDDETAINHELKSPRQGRIHVCNEDEENISGIPEKHNKLENCGSYTAPIINRWITVLTWFTPYRQLFFLIFCLNITGVVLAFSNSWAWAKRQATPLVVGNILVAIAIRSEWVLRFLYWVAIKTFRPSLFPLWLRVKVVGILYHVGGLHSGCGISALLWLSVASSNQFQEANRHHTIPLVALGICLACITITCFSAFPFIRGRHHNFFEIMHRFVGWAGIVSTIVFVILDSLWDVVEQRWDSRASRLITKPALWFLTAIVAVIIFSWITISKVPVTVFTSSDKASVMRVPGGLTSGLHTRISVGGLREWHIFGSISEGKHADCHYIVAAVQGEFTKMLNVDKPVTLYTKRWKPCGLPYFSRLFKRGLAICTGSGIGAVASTCIQHDSWFLIWIGPNLQTTYGNEITQLINERIPENRRLIWDTRGPLGRPDIVRLLRDMHRYWDAEGVILSVNLLCLFNKLLTTLSLQNFGMVLLPVTLFVGSPEMNNNVLQSCRVLNIPVFGSIWDA</sequence>
<keyword evidence="1" id="KW-0812">Transmembrane</keyword>
<dbReference type="EMBL" id="ADAS02000707">
    <property type="protein sequence ID" value="OAV86924.1"/>
    <property type="molecule type" value="Genomic_DNA"/>
</dbReference>
<feature type="transmembrane region" description="Helical" evidence="1">
    <location>
        <begin position="290"/>
        <end position="315"/>
    </location>
</feature>
<dbReference type="PANTHER" id="PTHR33927">
    <property type="entry name" value="TRANSMEMBRANE PROTEIN"/>
    <property type="match status" value="1"/>
</dbReference>
<feature type="transmembrane region" description="Helical" evidence="1">
    <location>
        <begin position="104"/>
        <end position="127"/>
    </location>
</feature>
<feature type="transmembrane region" description="Helical" evidence="1">
    <location>
        <begin position="178"/>
        <end position="197"/>
    </location>
</feature>
<feature type="transmembrane region" description="Helical" evidence="1">
    <location>
        <begin position="251"/>
        <end position="270"/>
    </location>
</feature>
<reference evidence="3" key="4">
    <citation type="submission" date="2025-05" db="UniProtKB">
        <authorList>
            <consortium name="EnsemblFungi"/>
        </authorList>
    </citation>
    <scope>IDENTIFICATION</scope>
    <source>
        <strain evidence="3">isolate 1-1 / race 1 (BBBD)</strain>
    </source>
</reference>
<proteinExistence type="predicted"/>
<dbReference type="AlphaFoldDB" id="A0A0C4EVF7"/>
<reference evidence="3 4" key="3">
    <citation type="journal article" date="2017" name="G3 (Bethesda)">
        <title>Comparative analysis highlights variable genome content of wheat rusts and divergence of the mating loci.</title>
        <authorList>
            <person name="Cuomo C.A."/>
            <person name="Bakkeren G."/>
            <person name="Khalil H.B."/>
            <person name="Panwar V."/>
            <person name="Joly D."/>
            <person name="Linning R."/>
            <person name="Sakthikumar S."/>
            <person name="Song X."/>
            <person name="Adiconis X."/>
            <person name="Fan L."/>
            <person name="Goldberg J.M."/>
            <person name="Levin J.Z."/>
            <person name="Young S."/>
            <person name="Zeng Q."/>
            <person name="Anikster Y."/>
            <person name="Bruce M."/>
            <person name="Wang M."/>
            <person name="Yin C."/>
            <person name="McCallum B."/>
            <person name="Szabo L.J."/>
            <person name="Hulbert S."/>
            <person name="Chen X."/>
            <person name="Fellers J.P."/>
        </authorList>
    </citation>
    <scope>NUCLEOTIDE SEQUENCE</scope>
    <source>
        <strain evidence="4">Isolate 1-1 / race 1 (BBBD)</strain>
        <strain evidence="3">isolate 1-1 / race 1 (BBBD)</strain>
    </source>
</reference>
<evidence type="ECO:0000313" key="3">
    <source>
        <dbReference type="EnsemblFungi" id="PTTG_04790-t43_1-p1"/>
    </source>
</evidence>
<dbReference type="OMA" id="TWIVLPW"/>
<dbReference type="VEuPathDB" id="FungiDB:PTTG_04790"/>